<protein>
    <submittedName>
        <fullName evidence="2">Uncharacterized protein</fullName>
    </submittedName>
</protein>
<feature type="compositionally biased region" description="Basic and acidic residues" evidence="1">
    <location>
        <begin position="170"/>
        <end position="184"/>
    </location>
</feature>
<sequence length="319" mass="36409">MRRGRRGTRPPQRPLGASGGYERHGSHHREGTLVYDDGDVELFLDDFRGYAEHMGWTMTQTIERLRGAGRFVEPIARIRREARTWQEVEIRMQELQPSSVGPDGRPIRLEIGNAKDFIPAFEQFMAHLREAFRRPEPPHPRVERRQRSKRQRDPGLKETMSLRGGRKALARREEESIPEAEERGAYSECGIGPELEAHLDVSQWRVPRAGEGHDEPTGDMPQEEVHEIGQEARQNAERGAMGEVIEVHEDTPPQAHAAELGPESVPEIVCEEEARQEEILSPPPEAILSPGVRVEMEREQTDWRREAVSTIDRYLATHA</sequence>
<feature type="region of interest" description="Disordered" evidence="1">
    <location>
        <begin position="211"/>
        <end position="237"/>
    </location>
</feature>
<dbReference type="Gramene" id="GBG83806">
    <property type="protein sequence ID" value="GBG83806"/>
    <property type="gene ID" value="CBR_g37606"/>
</dbReference>
<comment type="caution">
    <text evidence="2">The sequence shown here is derived from an EMBL/GenBank/DDBJ whole genome shotgun (WGS) entry which is preliminary data.</text>
</comment>
<evidence type="ECO:0000313" key="2">
    <source>
        <dbReference type="EMBL" id="GBG83806.1"/>
    </source>
</evidence>
<organism evidence="2 3">
    <name type="scientific">Chara braunii</name>
    <name type="common">Braun's stonewort</name>
    <dbReference type="NCBI Taxonomy" id="69332"/>
    <lineage>
        <taxon>Eukaryota</taxon>
        <taxon>Viridiplantae</taxon>
        <taxon>Streptophyta</taxon>
        <taxon>Charophyceae</taxon>
        <taxon>Charales</taxon>
        <taxon>Characeae</taxon>
        <taxon>Chara</taxon>
    </lineage>
</organism>
<proteinExistence type="predicted"/>
<feature type="compositionally biased region" description="Basic and acidic residues" evidence="1">
    <location>
        <begin position="223"/>
        <end position="236"/>
    </location>
</feature>
<feature type="region of interest" description="Disordered" evidence="1">
    <location>
        <begin position="1"/>
        <end position="30"/>
    </location>
</feature>
<dbReference type="AlphaFoldDB" id="A0A388LN79"/>
<dbReference type="Proteomes" id="UP000265515">
    <property type="component" value="Unassembled WGS sequence"/>
</dbReference>
<reference evidence="2 3" key="1">
    <citation type="journal article" date="2018" name="Cell">
        <title>The Chara Genome: Secondary Complexity and Implications for Plant Terrestrialization.</title>
        <authorList>
            <person name="Nishiyama T."/>
            <person name="Sakayama H."/>
            <person name="Vries J.D."/>
            <person name="Buschmann H."/>
            <person name="Saint-Marcoux D."/>
            <person name="Ullrich K.K."/>
            <person name="Haas F.B."/>
            <person name="Vanderstraeten L."/>
            <person name="Becker D."/>
            <person name="Lang D."/>
            <person name="Vosolsobe S."/>
            <person name="Rombauts S."/>
            <person name="Wilhelmsson P.K.I."/>
            <person name="Janitza P."/>
            <person name="Kern R."/>
            <person name="Heyl A."/>
            <person name="Rumpler F."/>
            <person name="Villalobos L.I.A.C."/>
            <person name="Clay J.M."/>
            <person name="Skokan R."/>
            <person name="Toyoda A."/>
            <person name="Suzuki Y."/>
            <person name="Kagoshima H."/>
            <person name="Schijlen E."/>
            <person name="Tajeshwar N."/>
            <person name="Catarino B."/>
            <person name="Hetherington A.J."/>
            <person name="Saltykova A."/>
            <person name="Bonnot C."/>
            <person name="Breuninger H."/>
            <person name="Symeonidi A."/>
            <person name="Radhakrishnan G.V."/>
            <person name="Van Nieuwerburgh F."/>
            <person name="Deforce D."/>
            <person name="Chang C."/>
            <person name="Karol K.G."/>
            <person name="Hedrich R."/>
            <person name="Ulvskov P."/>
            <person name="Glockner G."/>
            <person name="Delwiche C.F."/>
            <person name="Petrasek J."/>
            <person name="Van de Peer Y."/>
            <person name="Friml J."/>
            <person name="Beilby M."/>
            <person name="Dolan L."/>
            <person name="Kohara Y."/>
            <person name="Sugano S."/>
            <person name="Fujiyama A."/>
            <person name="Delaux P.-M."/>
            <person name="Quint M."/>
            <person name="TheiBen G."/>
            <person name="Hagemann M."/>
            <person name="Harholt J."/>
            <person name="Dunand C."/>
            <person name="Zachgo S."/>
            <person name="Langdale J."/>
            <person name="Maumus F."/>
            <person name="Straeten D.V.D."/>
            <person name="Gould S.B."/>
            <person name="Rensing S.A."/>
        </authorList>
    </citation>
    <scope>NUCLEOTIDE SEQUENCE [LARGE SCALE GENOMIC DNA]</scope>
    <source>
        <strain evidence="2 3">S276</strain>
    </source>
</reference>
<evidence type="ECO:0000313" key="3">
    <source>
        <dbReference type="Proteomes" id="UP000265515"/>
    </source>
</evidence>
<feature type="compositionally biased region" description="Basic and acidic residues" evidence="1">
    <location>
        <begin position="21"/>
        <end position="30"/>
    </location>
</feature>
<feature type="compositionally biased region" description="Basic and acidic residues" evidence="1">
    <location>
        <begin position="132"/>
        <end position="156"/>
    </location>
</feature>
<gene>
    <name evidence="2" type="ORF">CBR_g37606</name>
</gene>
<name>A0A388LN79_CHABU</name>
<evidence type="ECO:0000256" key="1">
    <source>
        <dbReference type="SAM" id="MobiDB-lite"/>
    </source>
</evidence>
<keyword evidence="3" id="KW-1185">Reference proteome</keyword>
<dbReference type="EMBL" id="BFEA01000452">
    <property type="protein sequence ID" value="GBG83806.1"/>
    <property type="molecule type" value="Genomic_DNA"/>
</dbReference>
<feature type="region of interest" description="Disordered" evidence="1">
    <location>
        <begin position="132"/>
        <end position="184"/>
    </location>
</feature>
<accession>A0A388LN79</accession>